<dbReference type="RefSeq" id="WP_377360639.1">
    <property type="nucleotide sequence ID" value="NZ_JBHTCM010000026.1"/>
</dbReference>
<evidence type="ECO:0000313" key="3">
    <source>
        <dbReference type="EMBL" id="MFC7335098.1"/>
    </source>
</evidence>
<feature type="signal peptide" evidence="1">
    <location>
        <begin position="1"/>
        <end position="24"/>
    </location>
</feature>
<evidence type="ECO:0000259" key="2">
    <source>
        <dbReference type="PROSITE" id="PS50983"/>
    </source>
</evidence>
<reference evidence="4" key="1">
    <citation type="journal article" date="2019" name="Int. J. Syst. Evol. Microbiol.">
        <title>The Global Catalogue of Microorganisms (GCM) 10K type strain sequencing project: providing services to taxonomists for standard genome sequencing and annotation.</title>
        <authorList>
            <consortium name="The Broad Institute Genomics Platform"/>
            <consortium name="The Broad Institute Genome Sequencing Center for Infectious Disease"/>
            <person name="Wu L."/>
            <person name="Ma J."/>
        </authorList>
    </citation>
    <scope>NUCLEOTIDE SEQUENCE [LARGE SCALE GENOMIC DNA]</scope>
    <source>
        <strain evidence="4">CGMCC 1.16275</strain>
    </source>
</reference>
<dbReference type="PANTHER" id="PTHR30535:SF4">
    <property type="entry name" value="HEMIN-BINDING PERIPLASMIC PROTEIN HMUT"/>
    <property type="match status" value="1"/>
</dbReference>
<dbReference type="PROSITE" id="PS50983">
    <property type="entry name" value="FE_B12_PBP"/>
    <property type="match status" value="1"/>
</dbReference>
<accession>A0ABW2L138</accession>
<dbReference type="Gene3D" id="3.40.50.1980">
    <property type="entry name" value="Nitrogenase molybdenum iron protein domain"/>
    <property type="match status" value="2"/>
</dbReference>
<name>A0ABW2L138_9PROT</name>
<gene>
    <name evidence="3" type="ORF">ACFQPS_18165</name>
</gene>
<dbReference type="InterPro" id="IPR002491">
    <property type="entry name" value="ABC_transptr_periplasmic_BD"/>
</dbReference>
<dbReference type="EMBL" id="JBHTCM010000026">
    <property type="protein sequence ID" value="MFC7335098.1"/>
    <property type="molecule type" value="Genomic_DNA"/>
</dbReference>
<sequence length="305" mass="30454">MRSLLRAAVAPLIGLLLAAGPAAADPSTPGPAAADPSAAHRIVSVDGAVTEIVYALGQGGRVVATDTTSSWPAEVAALPKVGYKRSLTPEGLLSLRPDLILASSTAGPAQVLDAMRAAGVPVVTVPDAHSTEGVLAKVRAVAQALGVPAQGEALAGRIAADLEIQAARLATVRERPRVLFVMDTGQGGLMAAGRDTAADAAIALAGGVNAFAGVTGLKPLTPEAAVLAAPQVIVVTHQAADRQGGLAGIAAHPALALTPAVRDGRLVSLDALLVLGFGPRIGEAVRVMVAAFHPELPAQAAEVPR</sequence>
<dbReference type="SUPFAM" id="SSF53807">
    <property type="entry name" value="Helical backbone' metal receptor"/>
    <property type="match status" value="1"/>
</dbReference>
<organism evidence="3 4">
    <name type="scientific">Rhodocista pekingensis</name>
    <dbReference type="NCBI Taxonomy" id="201185"/>
    <lineage>
        <taxon>Bacteria</taxon>
        <taxon>Pseudomonadati</taxon>
        <taxon>Pseudomonadota</taxon>
        <taxon>Alphaproteobacteria</taxon>
        <taxon>Rhodospirillales</taxon>
        <taxon>Azospirillaceae</taxon>
        <taxon>Rhodocista</taxon>
    </lineage>
</organism>
<evidence type="ECO:0000313" key="4">
    <source>
        <dbReference type="Proteomes" id="UP001596456"/>
    </source>
</evidence>
<dbReference type="Proteomes" id="UP001596456">
    <property type="component" value="Unassembled WGS sequence"/>
</dbReference>
<dbReference type="Pfam" id="PF01497">
    <property type="entry name" value="Peripla_BP_2"/>
    <property type="match status" value="1"/>
</dbReference>
<proteinExistence type="predicted"/>
<protein>
    <submittedName>
        <fullName evidence="3">Hemin ABC transporter substrate-binding protein</fullName>
    </submittedName>
</protein>
<dbReference type="PANTHER" id="PTHR30535">
    <property type="entry name" value="VITAMIN B12-BINDING PROTEIN"/>
    <property type="match status" value="1"/>
</dbReference>
<keyword evidence="4" id="KW-1185">Reference proteome</keyword>
<comment type="caution">
    <text evidence="3">The sequence shown here is derived from an EMBL/GenBank/DDBJ whole genome shotgun (WGS) entry which is preliminary data.</text>
</comment>
<feature type="chain" id="PRO_5045811037" evidence="1">
    <location>
        <begin position="25"/>
        <end position="305"/>
    </location>
</feature>
<feature type="domain" description="Fe/B12 periplasmic-binding" evidence="2">
    <location>
        <begin position="41"/>
        <end position="300"/>
    </location>
</feature>
<keyword evidence="1" id="KW-0732">Signal</keyword>
<dbReference type="InterPro" id="IPR050902">
    <property type="entry name" value="ABC_Transporter_SBP"/>
</dbReference>
<evidence type="ECO:0000256" key="1">
    <source>
        <dbReference type="SAM" id="SignalP"/>
    </source>
</evidence>